<evidence type="ECO:0000313" key="2">
    <source>
        <dbReference type="Proteomes" id="UP000253769"/>
    </source>
</evidence>
<dbReference type="RefSeq" id="WP_114694715.1">
    <property type="nucleotide sequence ID" value="NZ_QQOH01000001.1"/>
</dbReference>
<name>A0A369WSP6_9GAMM</name>
<dbReference type="EMBL" id="QQOH01000001">
    <property type="protein sequence ID" value="RDE25118.1"/>
    <property type="molecule type" value="Genomic_DNA"/>
</dbReference>
<sequence length="540" mass="58348">MAYLRIGSFGGVVKELSPRLLDQQYATDAENVSTETGQIVPYRDTTFKKALVLGSPTSLYRYTDNDWLEWAEDVDVVKTPIAFDSTDLIAFSGQDYPRITRNDTALGAGRLPAASYRLGVPAPDIVPTVLETSPSGDTDALEQDRYYLYTWVDAWGREGPPSKPSAAVTTKDGSTVQVTMGPVPSGNYNFASGALRRIYRANTGSNATVFQFVTEVPITQTSFDDTVQNSALAELIPSVTWDGPPDDDVALYPTGPMKGLCALPNGVLAGFTGRTLCFSAPYMPHAWPTDNRYPVPDEIVAIVPISAGLAVLTADKPCVALGDDPGAISVQPLDKRQACVSKRSAVDMGDYAIYASPDGLIGVEGGNVRVLTDGLLTRDQWRAYNPEQIHAYRYNGKYVAFTDTAGFIFTPGSDAAVAFMPLSITASGGYYDADEDQLYLLQGNEVRAFDAGSALSWTWTSKEFHHGWDVCFAAAQVDAVDYPVALDIVVDGQTTQVQAYDHEPFYIPLLTGRDWQVKLSGDMAVNSVALATSFGELSNA</sequence>
<dbReference type="Proteomes" id="UP000253769">
    <property type="component" value="Unassembled WGS sequence"/>
</dbReference>
<comment type="caution">
    <text evidence="1">The sequence shown here is derived from an EMBL/GenBank/DDBJ whole genome shotgun (WGS) entry which is preliminary data.</text>
</comment>
<dbReference type="OrthoDB" id="8871616at2"/>
<evidence type="ECO:0000313" key="1">
    <source>
        <dbReference type="EMBL" id="RDE25118.1"/>
    </source>
</evidence>
<keyword evidence="2" id="KW-1185">Reference proteome</keyword>
<gene>
    <name evidence="1" type="ORF">DV711_06055</name>
</gene>
<dbReference type="AlphaFoldDB" id="A0A369WSP6"/>
<organism evidence="1 2">
    <name type="scientific">Motiliproteus coralliicola</name>
    <dbReference type="NCBI Taxonomy" id="2283196"/>
    <lineage>
        <taxon>Bacteria</taxon>
        <taxon>Pseudomonadati</taxon>
        <taxon>Pseudomonadota</taxon>
        <taxon>Gammaproteobacteria</taxon>
        <taxon>Oceanospirillales</taxon>
        <taxon>Oceanospirillaceae</taxon>
        <taxon>Motiliproteus</taxon>
    </lineage>
</organism>
<proteinExistence type="predicted"/>
<protein>
    <submittedName>
        <fullName evidence="1">Uncharacterized protein</fullName>
    </submittedName>
</protein>
<reference evidence="1 2" key="1">
    <citation type="submission" date="2018-07" db="EMBL/GenBank/DDBJ databases">
        <title>Motiliproteus coralliicola sp. nov., a bacterium isolated from Coral.</title>
        <authorList>
            <person name="Wang G."/>
        </authorList>
    </citation>
    <scope>NUCLEOTIDE SEQUENCE [LARGE SCALE GENOMIC DNA]</scope>
    <source>
        <strain evidence="1 2">C34</strain>
    </source>
</reference>
<accession>A0A369WSP6</accession>